<evidence type="ECO:0000313" key="1">
    <source>
        <dbReference type="EMBL" id="MFC5545036.1"/>
    </source>
</evidence>
<dbReference type="Gene3D" id="1.10.238.160">
    <property type="match status" value="1"/>
</dbReference>
<name>A0ABW0RJU5_9GAMM</name>
<dbReference type="EMBL" id="JBHSNL010000001">
    <property type="protein sequence ID" value="MFC5545036.1"/>
    <property type="molecule type" value="Genomic_DNA"/>
</dbReference>
<dbReference type="PANTHER" id="PTHR36154:SF1">
    <property type="entry name" value="DNA-BINDING TRANSCRIPTIONAL ACTIVATOR ALPA"/>
    <property type="match status" value="1"/>
</dbReference>
<evidence type="ECO:0000313" key="2">
    <source>
        <dbReference type="Proteomes" id="UP001596055"/>
    </source>
</evidence>
<proteinExistence type="predicted"/>
<sequence>MTEQPKTQQTAVTARQQIDRMLRRKEVEQITGRSRSSIYDGIATGTFPKPVKIGARAVAWPESVIRAWIAERMEGGQA</sequence>
<keyword evidence="2" id="KW-1185">Reference proteome</keyword>
<reference evidence="2" key="1">
    <citation type="journal article" date="2019" name="Int. J. Syst. Evol. Microbiol.">
        <title>The Global Catalogue of Microorganisms (GCM) 10K type strain sequencing project: providing services to taxonomists for standard genome sequencing and annotation.</title>
        <authorList>
            <consortium name="The Broad Institute Genomics Platform"/>
            <consortium name="The Broad Institute Genome Sequencing Center for Infectious Disease"/>
            <person name="Wu L."/>
            <person name="Ma J."/>
        </authorList>
    </citation>
    <scope>NUCLEOTIDE SEQUENCE [LARGE SCALE GENOMIC DNA]</scope>
    <source>
        <strain evidence="2">CGMCC 4.1799</strain>
    </source>
</reference>
<dbReference type="PANTHER" id="PTHR36154">
    <property type="entry name" value="DNA-BINDING TRANSCRIPTIONAL ACTIVATOR ALPA"/>
    <property type="match status" value="1"/>
</dbReference>
<organism evidence="1 2">
    <name type="scientific">Marinobacter koreensis</name>
    <dbReference type="NCBI Taxonomy" id="335974"/>
    <lineage>
        <taxon>Bacteria</taxon>
        <taxon>Pseudomonadati</taxon>
        <taxon>Pseudomonadota</taxon>
        <taxon>Gammaproteobacteria</taxon>
        <taxon>Pseudomonadales</taxon>
        <taxon>Marinobacteraceae</taxon>
        <taxon>Marinobacter</taxon>
    </lineage>
</organism>
<protein>
    <submittedName>
        <fullName evidence="1">Helix-turn-helix transcriptional regulator</fullName>
    </submittedName>
</protein>
<dbReference type="RefSeq" id="WP_248155462.1">
    <property type="nucleotide sequence ID" value="NZ_JAKZAJ010000002.1"/>
</dbReference>
<accession>A0ABW0RJU5</accession>
<dbReference type="InterPro" id="IPR010260">
    <property type="entry name" value="AlpA"/>
</dbReference>
<gene>
    <name evidence="1" type="ORF">ACFPQA_08240</name>
</gene>
<comment type="caution">
    <text evidence="1">The sequence shown here is derived from an EMBL/GenBank/DDBJ whole genome shotgun (WGS) entry which is preliminary data.</text>
</comment>
<dbReference type="InterPro" id="IPR052931">
    <property type="entry name" value="Prophage_regulatory_activator"/>
</dbReference>
<dbReference type="Pfam" id="PF05930">
    <property type="entry name" value="Phage_AlpA"/>
    <property type="match status" value="1"/>
</dbReference>
<dbReference type="Proteomes" id="UP001596055">
    <property type="component" value="Unassembled WGS sequence"/>
</dbReference>